<protein>
    <submittedName>
        <fullName evidence="1">Uncharacterized protein</fullName>
    </submittedName>
</protein>
<sequence length="78" mass="9580">MLTFKLLIENKKQVYHIIERYNFRVIDYRPHYEIEFFAKSYQDFNKTYFDITNQLQKLEISYILSDHLFVPNPNKKGA</sequence>
<proteinExistence type="predicted"/>
<keyword evidence="2" id="KW-1185">Reference proteome</keyword>
<organism evidence="1 2">
    <name type="scientific">Flammeovirga pacifica</name>
    <dbReference type="NCBI Taxonomy" id="915059"/>
    <lineage>
        <taxon>Bacteria</taxon>
        <taxon>Pseudomonadati</taxon>
        <taxon>Bacteroidota</taxon>
        <taxon>Cytophagia</taxon>
        <taxon>Cytophagales</taxon>
        <taxon>Flammeovirgaceae</taxon>
        <taxon>Flammeovirga</taxon>
    </lineage>
</organism>
<dbReference type="AlphaFoldDB" id="A0A1S1Z4K3"/>
<accession>A0A1S1Z4K3</accession>
<gene>
    <name evidence="1" type="ORF">NH26_17480</name>
</gene>
<dbReference type="EMBL" id="JRYR02000001">
    <property type="protein sequence ID" value="OHX68005.1"/>
    <property type="molecule type" value="Genomic_DNA"/>
</dbReference>
<dbReference type="OrthoDB" id="981422at2"/>
<dbReference type="RefSeq" id="WP_044220062.1">
    <property type="nucleotide sequence ID" value="NZ_JRYR02000001.1"/>
</dbReference>
<dbReference type="Proteomes" id="UP000179797">
    <property type="component" value="Unassembled WGS sequence"/>
</dbReference>
<comment type="caution">
    <text evidence="1">The sequence shown here is derived from an EMBL/GenBank/DDBJ whole genome shotgun (WGS) entry which is preliminary data.</text>
</comment>
<evidence type="ECO:0000313" key="1">
    <source>
        <dbReference type="EMBL" id="OHX68005.1"/>
    </source>
</evidence>
<evidence type="ECO:0000313" key="2">
    <source>
        <dbReference type="Proteomes" id="UP000179797"/>
    </source>
</evidence>
<name>A0A1S1Z4K3_FLAPC</name>
<reference evidence="1 2" key="1">
    <citation type="journal article" date="2012" name="Int. J. Syst. Evol. Microbiol.">
        <title>Flammeovirga pacifica sp. nov., isolated from deep-sea sediment.</title>
        <authorList>
            <person name="Xu H."/>
            <person name="Fu Y."/>
            <person name="Yang N."/>
            <person name="Ding Z."/>
            <person name="Lai Q."/>
            <person name="Zeng R."/>
        </authorList>
    </citation>
    <scope>NUCLEOTIDE SEQUENCE [LARGE SCALE GENOMIC DNA]</scope>
    <source>
        <strain evidence="2">DSM 24597 / LMG 26175 / WPAGA1</strain>
    </source>
</reference>